<feature type="transmembrane region" description="Helical" evidence="4">
    <location>
        <begin position="189"/>
        <end position="211"/>
    </location>
</feature>
<reference evidence="6 7" key="1">
    <citation type="submission" date="2023-07" db="EMBL/GenBank/DDBJ databases">
        <title>Sorghum-associated microbial communities from plants grown in Nebraska, USA.</title>
        <authorList>
            <person name="Schachtman D."/>
        </authorList>
    </citation>
    <scope>NUCLEOTIDE SEQUENCE [LARGE SCALE GENOMIC DNA]</scope>
    <source>
        <strain evidence="6 7">BE190</strain>
    </source>
</reference>
<dbReference type="PROSITE" id="PS00041">
    <property type="entry name" value="HTH_ARAC_FAMILY_1"/>
    <property type="match status" value="1"/>
</dbReference>
<evidence type="ECO:0000256" key="1">
    <source>
        <dbReference type="ARBA" id="ARBA00023015"/>
    </source>
</evidence>
<keyword evidence="4" id="KW-0812">Transmembrane</keyword>
<keyword evidence="3" id="KW-0804">Transcription</keyword>
<gene>
    <name evidence="6" type="ORF">J2X05_000473</name>
</gene>
<sequence>MQKHIFNIHDVILFMTVAECILLVIFQAILPVKNQLANRLLSIFLLSIAVSSACIMVLWNDDVMLFDLFDETLLPYFLATAQLLKGPMLLFYVISLTEDAFQFARRHLLHLIPIVISLLWLLVFQLDSSDLRFKTIGQTETERQIANSLWHFIKIMPFFYALAAVNRVRLYRIGLHNQYSNFSPTEPTWLNMLSLGFLFTWSFSILVHVVANTVALGAPQISDLFGITENYIIFILINALFINSVVHTHKLLTTKPEVAKDKTDEKLTDSAIQKVQLGMEVQKLFLKQNLNIDEFSKRINLPVKEVSAVINKHYGTNFFEFMNSYRVEEAKRLLGDAQHADMTVMDVLLHAGFNSKSAFHRFFNRLVGMSPTEYRKQLLQKDVKTV</sequence>
<dbReference type="InterPro" id="IPR018062">
    <property type="entry name" value="HTH_AraC-typ_CS"/>
</dbReference>
<feature type="transmembrane region" description="Helical" evidence="4">
    <location>
        <begin position="149"/>
        <end position="168"/>
    </location>
</feature>
<evidence type="ECO:0000256" key="4">
    <source>
        <dbReference type="SAM" id="Phobius"/>
    </source>
</evidence>
<dbReference type="Pfam" id="PF12833">
    <property type="entry name" value="HTH_18"/>
    <property type="match status" value="1"/>
</dbReference>
<feature type="domain" description="HTH araC/xylS-type" evidence="5">
    <location>
        <begin position="286"/>
        <end position="377"/>
    </location>
</feature>
<evidence type="ECO:0000259" key="5">
    <source>
        <dbReference type="PROSITE" id="PS01124"/>
    </source>
</evidence>
<dbReference type="InterPro" id="IPR018060">
    <property type="entry name" value="HTH_AraC"/>
</dbReference>
<dbReference type="Gene3D" id="1.10.10.60">
    <property type="entry name" value="Homeodomain-like"/>
    <property type="match status" value="2"/>
</dbReference>
<name>A0ABU1UTG4_9GAMM</name>
<keyword evidence="7" id="KW-1185">Reference proteome</keyword>
<feature type="transmembrane region" description="Helical" evidence="4">
    <location>
        <begin position="39"/>
        <end position="59"/>
    </location>
</feature>
<keyword evidence="4" id="KW-1133">Transmembrane helix</keyword>
<evidence type="ECO:0000313" key="7">
    <source>
        <dbReference type="Proteomes" id="UP001253595"/>
    </source>
</evidence>
<evidence type="ECO:0000313" key="6">
    <source>
        <dbReference type="EMBL" id="MDR7088470.1"/>
    </source>
</evidence>
<evidence type="ECO:0000256" key="2">
    <source>
        <dbReference type="ARBA" id="ARBA00023125"/>
    </source>
</evidence>
<feature type="transmembrane region" description="Helical" evidence="4">
    <location>
        <begin position="231"/>
        <end position="252"/>
    </location>
</feature>
<dbReference type="InterPro" id="IPR009057">
    <property type="entry name" value="Homeodomain-like_sf"/>
</dbReference>
<dbReference type="EMBL" id="JAVDVX010000001">
    <property type="protein sequence ID" value="MDR7088470.1"/>
    <property type="molecule type" value="Genomic_DNA"/>
</dbReference>
<dbReference type="PROSITE" id="PS01124">
    <property type="entry name" value="HTH_ARAC_FAMILY_2"/>
    <property type="match status" value="1"/>
</dbReference>
<feature type="transmembrane region" description="Helical" evidence="4">
    <location>
        <begin position="74"/>
        <end position="96"/>
    </location>
</feature>
<protein>
    <submittedName>
        <fullName evidence="6">AraC-like DNA-binding protein</fullName>
    </submittedName>
</protein>
<evidence type="ECO:0000256" key="3">
    <source>
        <dbReference type="ARBA" id="ARBA00023163"/>
    </source>
</evidence>
<keyword evidence="4" id="KW-0472">Membrane</keyword>
<dbReference type="Proteomes" id="UP001253595">
    <property type="component" value="Unassembled WGS sequence"/>
</dbReference>
<dbReference type="SUPFAM" id="SSF46689">
    <property type="entry name" value="Homeodomain-like"/>
    <property type="match status" value="1"/>
</dbReference>
<feature type="transmembrane region" description="Helical" evidence="4">
    <location>
        <begin position="108"/>
        <end position="126"/>
    </location>
</feature>
<accession>A0ABU1UTG4</accession>
<proteinExistence type="predicted"/>
<keyword evidence="1" id="KW-0805">Transcription regulation</keyword>
<feature type="transmembrane region" description="Helical" evidence="4">
    <location>
        <begin position="12"/>
        <end position="32"/>
    </location>
</feature>
<keyword evidence="2" id="KW-0238">DNA-binding</keyword>
<organism evidence="6 7">
    <name type="scientific">Cellvibrio fibrivorans</name>
    <dbReference type="NCBI Taxonomy" id="126350"/>
    <lineage>
        <taxon>Bacteria</taxon>
        <taxon>Pseudomonadati</taxon>
        <taxon>Pseudomonadota</taxon>
        <taxon>Gammaproteobacteria</taxon>
        <taxon>Cellvibrionales</taxon>
        <taxon>Cellvibrionaceae</taxon>
        <taxon>Cellvibrio</taxon>
    </lineage>
</organism>
<dbReference type="PANTHER" id="PTHR43280:SF29">
    <property type="entry name" value="ARAC-FAMILY TRANSCRIPTIONAL REGULATOR"/>
    <property type="match status" value="1"/>
</dbReference>
<dbReference type="PANTHER" id="PTHR43280">
    <property type="entry name" value="ARAC-FAMILY TRANSCRIPTIONAL REGULATOR"/>
    <property type="match status" value="1"/>
</dbReference>
<dbReference type="RefSeq" id="WP_310068136.1">
    <property type="nucleotide sequence ID" value="NZ_JAVDVX010000001.1"/>
</dbReference>
<comment type="caution">
    <text evidence="6">The sequence shown here is derived from an EMBL/GenBank/DDBJ whole genome shotgun (WGS) entry which is preliminary data.</text>
</comment>
<dbReference type="SMART" id="SM00342">
    <property type="entry name" value="HTH_ARAC"/>
    <property type="match status" value="1"/>
</dbReference>